<evidence type="ECO:0000313" key="3">
    <source>
        <dbReference type="Proteomes" id="UP000886595"/>
    </source>
</evidence>
<dbReference type="EMBL" id="JAAMPC010000008">
    <property type="protein sequence ID" value="KAG2298861.1"/>
    <property type="molecule type" value="Genomic_DNA"/>
</dbReference>
<evidence type="ECO:0000256" key="1">
    <source>
        <dbReference type="SAM" id="SignalP"/>
    </source>
</evidence>
<dbReference type="Proteomes" id="UP000886595">
    <property type="component" value="Unassembled WGS sequence"/>
</dbReference>
<name>A0A8X7V2L8_BRACI</name>
<organism evidence="2 3">
    <name type="scientific">Brassica carinata</name>
    <name type="common">Ethiopian mustard</name>
    <name type="synonym">Abyssinian cabbage</name>
    <dbReference type="NCBI Taxonomy" id="52824"/>
    <lineage>
        <taxon>Eukaryota</taxon>
        <taxon>Viridiplantae</taxon>
        <taxon>Streptophyta</taxon>
        <taxon>Embryophyta</taxon>
        <taxon>Tracheophyta</taxon>
        <taxon>Spermatophyta</taxon>
        <taxon>Magnoliopsida</taxon>
        <taxon>eudicotyledons</taxon>
        <taxon>Gunneridae</taxon>
        <taxon>Pentapetalae</taxon>
        <taxon>rosids</taxon>
        <taxon>malvids</taxon>
        <taxon>Brassicales</taxon>
        <taxon>Brassicaceae</taxon>
        <taxon>Brassiceae</taxon>
        <taxon>Brassica</taxon>
    </lineage>
</organism>
<keyword evidence="1" id="KW-0732">Signal</keyword>
<accession>A0A8X7V2L8</accession>
<proteinExistence type="predicted"/>
<evidence type="ECO:0000313" key="2">
    <source>
        <dbReference type="EMBL" id="KAG2298861.1"/>
    </source>
</evidence>
<sequence length="107" mass="11755">MPFRVESGLLPFLLTICVCSQDIEESQGMIIPDQNPSKSRSSLPPLFPMKMPFHTHLPSRLSLPLEVESGHPSSLQSICVSSMDVEEAYGMANNNQNSPEGRSQLPS</sequence>
<comment type="caution">
    <text evidence="2">The sequence shown here is derived from an EMBL/GenBank/DDBJ whole genome shotgun (WGS) entry which is preliminary data.</text>
</comment>
<dbReference type="AlphaFoldDB" id="A0A8X7V2L8"/>
<keyword evidence="3" id="KW-1185">Reference proteome</keyword>
<protein>
    <submittedName>
        <fullName evidence="2">Uncharacterized protein</fullName>
    </submittedName>
</protein>
<feature type="signal peptide" evidence="1">
    <location>
        <begin position="1"/>
        <end position="20"/>
    </location>
</feature>
<feature type="chain" id="PRO_5036476479" evidence="1">
    <location>
        <begin position="21"/>
        <end position="107"/>
    </location>
</feature>
<reference evidence="2 3" key="1">
    <citation type="submission" date="2020-02" db="EMBL/GenBank/DDBJ databases">
        <authorList>
            <person name="Ma Q."/>
            <person name="Huang Y."/>
            <person name="Song X."/>
            <person name="Pei D."/>
        </authorList>
    </citation>
    <scope>NUCLEOTIDE SEQUENCE [LARGE SCALE GENOMIC DNA]</scope>
    <source>
        <strain evidence="2">Sxm20200214</strain>
        <tissue evidence="2">Leaf</tissue>
    </source>
</reference>
<gene>
    <name evidence="2" type="ORF">Bca52824_035333</name>
</gene>